<feature type="chain" id="PRO_5044607130" description="Type-F conjugative transfer system protein TrbI" evidence="1">
    <location>
        <begin position="21"/>
        <end position="122"/>
    </location>
</feature>
<sequence length="122" mass="12982">MRLVNCLPHLLVILATAALAALTAMICRTMLPGLLPPPLATVDITAIVRQHHVRLAAGMAQAASNDDRQRFRRQSAAYGPALEQAIAALRQECGCILVLREAIVAGDVPDLTARLVALVDTP</sequence>
<accession>A0A4P8HHM0</accession>
<evidence type="ECO:0000313" key="3">
    <source>
        <dbReference type="EMBL" id="QCP09069.1"/>
    </source>
</evidence>
<reference evidence="3 4" key="1">
    <citation type="submission" date="2019-05" db="EMBL/GenBank/DDBJ databases">
        <title>Draft Genome Sequences of Six Type Strains of the Genus Massilia.</title>
        <authorList>
            <person name="Miess H."/>
            <person name="Frediansyhah A."/>
            <person name="Gross H."/>
        </authorList>
    </citation>
    <scope>NUCLEOTIDE SEQUENCE [LARGE SCALE GENOMIC DNA]</scope>
    <source>
        <strain evidence="3 4">DSMZ 26121</strain>
    </source>
</reference>
<dbReference type="Proteomes" id="UP000584325">
    <property type="component" value="Unassembled WGS sequence"/>
</dbReference>
<dbReference type="AlphaFoldDB" id="A0A4P8HHM0"/>
<dbReference type="Proteomes" id="UP000298763">
    <property type="component" value="Chromosome"/>
</dbReference>
<evidence type="ECO:0000313" key="4">
    <source>
        <dbReference type="Proteomes" id="UP000298763"/>
    </source>
</evidence>
<evidence type="ECO:0000313" key="5">
    <source>
        <dbReference type="Proteomes" id="UP000584325"/>
    </source>
</evidence>
<organism evidence="2 5">
    <name type="scientific">Pseudoduganella umbonata</name>
    <dbReference type="NCBI Taxonomy" id="864828"/>
    <lineage>
        <taxon>Bacteria</taxon>
        <taxon>Pseudomonadati</taxon>
        <taxon>Pseudomonadota</taxon>
        <taxon>Betaproteobacteria</taxon>
        <taxon>Burkholderiales</taxon>
        <taxon>Oxalobacteraceae</taxon>
        <taxon>Telluria group</taxon>
        <taxon>Pseudoduganella</taxon>
    </lineage>
</organism>
<dbReference type="EMBL" id="JACHXS010000004">
    <property type="protein sequence ID" value="MBB3221710.1"/>
    <property type="molecule type" value="Genomic_DNA"/>
</dbReference>
<keyword evidence="4" id="KW-1185">Reference proteome</keyword>
<dbReference type="EMBL" id="CP040017">
    <property type="protein sequence ID" value="QCP09069.1"/>
    <property type="molecule type" value="Genomic_DNA"/>
</dbReference>
<protein>
    <recommendedName>
        <fullName evidence="6">Type-F conjugative transfer system protein TrbI</fullName>
    </recommendedName>
</protein>
<evidence type="ECO:0008006" key="6">
    <source>
        <dbReference type="Google" id="ProtNLM"/>
    </source>
</evidence>
<evidence type="ECO:0000313" key="2">
    <source>
        <dbReference type="EMBL" id="MBB3221710.1"/>
    </source>
</evidence>
<evidence type="ECO:0000256" key="1">
    <source>
        <dbReference type="SAM" id="SignalP"/>
    </source>
</evidence>
<dbReference type="RefSeq" id="WP_137311958.1">
    <property type="nucleotide sequence ID" value="NZ_CP040017.1"/>
</dbReference>
<keyword evidence="1" id="KW-0732">Signal</keyword>
<name>A0A4P8HHM0_9BURK</name>
<feature type="signal peptide" evidence="1">
    <location>
        <begin position="1"/>
        <end position="20"/>
    </location>
</feature>
<gene>
    <name evidence="3" type="ORF">FCL38_00425</name>
    <name evidence="2" type="ORF">FHS02_002520</name>
</gene>
<proteinExistence type="predicted"/>
<dbReference type="OrthoDB" id="8812451at2"/>
<reference evidence="2 5" key="2">
    <citation type="submission" date="2020-08" db="EMBL/GenBank/DDBJ databases">
        <title>Genomic Encyclopedia of Type Strains, Phase III (KMG-III): the genomes of soil and plant-associated and newly described type strains.</title>
        <authorList>
            <person name="Whitman W."/>
        </authorList>
    </citation>
    <scope>NUCLEOTIDE SEQUENCE [LARGE SCALE GENOMIC DNA]</scope>
    <source>
        <strain evidence="2 5">CECT 7753</strain>
    </source>
</reference>